<protein>
    <submittedName>
        <fullName evidence="1">Predicted metal-dependent phosphohydrolase, HD superfamily</fullName>
    </submittedName>
</protein>
<dbReference type="OrthoDB" id="9808993at2"/>
<accession>A0A239I732</accession>
<dbReference type="PANTHER" id="PTHR21174:SF0">
    <property type="entry name" value="HD PHOSPHOHYDROLASE FAMILY PROTEIN-RELATED"/>
    <property type="match status" value="1"/>
</dbReference>
<organism evidence="1 2">
    <name type="scientific">Pontibacter ummariensis</name>
    <dbReference type="NCBI Taxonomy" id="1610492"/>
    <lineage>
        <taxon>Bacteria</taxon>
        <taxon>Pseudomonadati</taxon>
        <taxon>Bacteroidota</taxon>
        <taxon>Cytophagia</taxon>
        <taxon>Cytophagales</taxon>
        <taxon>Hymenobacteraceae</taxon>
        <taxon>Pontibacter</taxon>
    </lineage>
</organism>
<gene>
    <name evidence="1" type="ORF">SAMN06296052_11636</name>
</gene>
<dbReference type="PIRSF" id="PIRSF035170">
    <property type="entry name" value="HD_phosphohydro"/>
    <property type="match status" value="1"/>
</dbReference>
<evidence type="ECO:0000313" key="1">
    <source>
        <dbReference type="EMBL" id="SNS89706.1"/>
    </source>
</evidence>
<dbReference type="RefSeq" id="WP_089320390.1">
    <property type="nucleotide sequence ID" value="NZ_FZOQ01000016.1"/>
</dbReference>
<dbReference type="PANTHER" id="PTHR21174">
    <property type="match status" value="1"/>
</dbReference>
<reference evidence="2" key="1">
    <citation type="submission" date="2017-06" db="EMBL/GenBank/DDBJ databases">
        <authorList>
            <person name="Varghese N."/>
            <person name="Submissions S."/>
        </authorList>
    </citation>
    <scope>NUCLEOTIDE SEQUENCE [LARGE SCALE GENOMIC DNA]</scope>
    <source>
        <strain evidence="2">NKM1</strain>
    </source>
</reference>
<keyword evidence="1" id="KW-0378">Hydrolase</keyword>
<dbReference type="AlphaFoldDB" id="A0A239I732"/>
<dbReference type="GO" id="GO:0016787">
    <property type="term" value="F:hydrolase activity"/>
    <property type="evidence" value="ECO:0007669"/>
    <property type="project" value="UniProtKB-KW"/>
</dbReference>
<keyword evidence="2" id="KW-1185">Reference proteome</keyword>
<evidence type="ECO:0000313" key="2">
    <source>
        <dbReference type="Proteomes" id="UP000198432"/>
    </source>
</evidence>
<dbReference type="Gene3D" id="1.10.3210.10">
    <property type="entry name" value="Hypothetical protein af1432"/>
    <property type="match status" value="1"/>
</dbReference>
<dbReference type="Proteomes" id="UP000198432">
    <property type="component" value="Unassembled WGS sequence"/>
</dbReference>
<dbReference type="InterPro" id="IPR009218">
    <property type="entry name" value="HD_phosphohydro"/>
</dbReference>
<proteinExistence type="predicted"/>
<dbReference type="EMBL" id="FZOQ01000016">
    <property type="protein sequence ID" value="SNS89706.1"/>
    <property type="molecule type" value="Genomic_DNA"/>
</dbReference>
<sequence>MVKDLQALWTRLASCYTGQEERVLQFWKEIERAYTANNRHYHNLQHVSKLLHLASQYDSHLAQPDLVRFAIFYHDLVYEPTRSDNEEKSAEKAVKRLQELGLNSEASSLVQEMILATKGHTAQPDTDINYLLDFDLSILGTSRVEYQLYTQQIRKEYSHYPDVLYKQGRKQVLGRFLAQPSIYKTEPLQDKLEAQAQENLQWELKTLA</sequence>
<name>A0A239I732_9BACT</name>
<dbReference type="SUPFAM" id="SSF109604">
    <property type="entry name" value="HD-domain/PDEase-like"/>
    <property type="match status" value="1"/>
</dbReference>